<gene>
    <name evidence="3" type="ORF">J3D65DRAFT_656110</name>
</gene>
<feature type="compositionally biased region" description="Pro residues" evidence="1">
    <location>
        <begin position="127"/>
        <end position="139"/>
    </location>
</feature>
<feature type="domain" description="F-box" evidence="2">
    <location>
        <begin position="42"/>
        <end position="72"/>
    </location>
</feature>
<proteinExistence type="predicted"/>
<keyword evidence="4" id="KW-1185">Reference proteome</keyword>
<dbReference type="SUPFAM" id="SSF81383">
    <property type="entry name" value="F-box domain"/>
    <property type="match status" value="1"/>
</dbReference>
<sequence>MESDPDPRPPDMEAECPPPPSPDQAPSQQVSRRMARPGFPNLLSIPLELQRTIASNLDVSDLGNLRATCKQLECGLYELYVQTLREARSSLRLASIMDRRMPIVLPPGMFPEDLPVRRYPQAGTLVAPPPPPPYVPPPPADEHPGQRVLHYIDQ</sequence>
<protein>
    <recommendedName>
        <fullName evidence="2">F-box domain-containing protein</fullName>
    </recommendedName>
</protein>
<dbReference type="InterPro" id="IPR001810">
    <property type="entry name" value="F-box_dom"/>
</dbReference>
<feature type="region of interest" description="Disordered" evidence="1">
    <location>
        <begin position="126"/>
        <end position="145"/>
    </location>
</feature>
<evidence type="ECO:0000259" key="2">
    <source>
        <dbReference type="Pfam" id="PF00646"/>
    </source>
</evidence>
<name>A0ABR1M5H3_9PEZI</name>
<evidence type="ECO:0000313" key="4">
    <source>
        <dbReference type="Proteomes" id="UP001360953"/>
    </source>
</evidence>
<dbReference type="Proteomes" id="UP001360953">
    <property type="component" value="Unassembled WGS sequence"/>
</dbReference>
<evidence type="ECO:0000256" key="1">
    <source>
        <dbReference type="SAM" id="MobiDB-lite"/>
    </source>
</evidence>
<organism evidence="3 4">
    <name type="scientific">Phyllosticta citribraziliensis</name>
    <dbReference type="NCBI Taxonomy" id="989973"/>
    <lineage>
        <taxon>Eukaryota</taxon>
        <taxon>Fungi</taxon>
        <taxon>Dikarya</taxon>
        <taxon>Ascomycota</taxon>
        <taxon>Pezizomycotina</taxon>
        <taxon>Dothideomycetes</taxon>
        <taxon>Dothideomycetes incertae sedis</taxon>
        <taxon>Botryosphaeriales</taxon>
        <taxon>Phyllostictaceae</taxon>
        <taxon>Phyllosticta</taxon>
    </lineage>
</organism>
<dbReference type="RefSeq" id="XP_066659123.1">
    <property type="nucleotide sequence ID" value="XM_066802499.1"/>
</dbReference>
<reference evidence="3 4" key="1">
    <citation type="submission" date="2024-04" db="EMBL/GenBank/DDBJ databases">
        <title>Phyllosticta paracitricarpa is synonymous to the EU quarantine fungus P. citricarpa based on phylogenomic analyses.</title>
        <authorList>
            <consortium name="Lawrence Berkeley National Laboratory"/>
            <person name="Van ingen-buijs V.A."/>
            <person name="Van westerhoven A.C."/>
            <person name="Haridas S."/>
            <person name="Skiadas P."/>
            <person name="Martin F."/>
            <person name="Groenewald J.Z."/>
            <person name="Crous P.W."/>
            <person name="Seidl M.F."/>
        </authorList>
    </citation>
    <scope>NUCLEOTIDE SEQUENCE [LARGE SCALE GENOMIC DNA]</scope>
    <source>
        <strain evidence="3 4">CPC 17464</strain>
    </source>
</reference>
<dbReference type="EMBL" id="JBBPEH010000002">
    <property type="protein sequence ID" value="KAK7542830.1"/>
    <property type="molecule type" value="Genomic_DNA"/>
</dbReference>
<comment type="caution">
    <text evidence="3">The sequence shown here is derived from an EMBL/GenBank/DDBJ whole genome shotgun (WGS) entry which is preliminary data.</text>
</comment>
<dbReference type="InterPro" id="IPR036047">
    <property type="entry name" value="F-box-like_dom_sf"/>
</dbReference>
<feature type="compositionally biased region" description="Basic and acidic residues" evidence="1">
    <location>
        <begin position="1"/>
        <end position="11"/>
    </location>
</feature>
<dbReference type="Pfam" id="PF00646">
    <property type="entry name" value="F-box"/>
    <property type="match status" value="1"/>
</dbReference>
<dbReference type="GeneID" id="92035405"/>
<accession>A0ABR1M5H3</accession>
<evidence type="ECO:0000313" key="3">
    <source>
        <dbReference type="EMBL" id="KAK7542830.1"/>
    </source>
</evidence>
<feature type="region of interest" description="Disordered" evidence="1">
    <location>
        <begin position="1"/>
        <end position="33"/>
    </location>
</feature>